<proteinExistence type="predicted"/>
<dbReference type="Proteomes" id="UP000194816">
    <property type="component" value="Unassembled WGS sequence"/>
</dbReference>
<name>A0A9X6LD51_BACUH</name>
<evidence type="ECO:0000313" key="1">
    <source>
        <dbReference type="EMBL" id="OUB42040.1"/>
    </source>
</evidence>
<sequence>MELERYFFNPYKKKYKGHWYYRCMHCNKVIYVPKEPEGGFYTWCYCDEYSGDLVGRMVCSKECIEEVDQEYRKRRGWA</sequence>
<gene>
    <name evidence="1" type="ORF">BK716_29270</name>
</gene>
<dbReference type="EMBL" id="MOOK01000219">
    <property type="protein sequence ID" value="OUB42040.1"/>
    <property type="molecule type" value="Genomic_DNA"/>
</dbReference>
<dbReference type="RefSeq" id="WP_088115557.1">
    <property type="nucleotide sequence ID" value="NZ_MOOK01000219.1"/>
</dbReference>
<dbReference type="AlphaFoldDB" id="A0A9X6LD51"/>
<evidence type="ECO:0000313" key="2">
    <source>
        <dbReference type="Proteomes" id="UP000194816"/>
    </source>
</evidence>
<protein>
    <submittedName>
        <fullName evidence="1">Uncharacterized protein</fullName>
    </submittedName>
</protein>
<organism evidence="1 2">
    <name type="scientific">Bacillus thuringiensis subsp. higo</name>
    <dbReference type="NCBI Taxonomy" id="132266"/>
    <lineage>
        <taxon>Bacteria</taxon>
        <taxon>Bacillati</taxon>
        <taxon>Bacillota</taxon>
        <taxon>Bacilli</taxon>
        <taxon>Bacillales</taxon>
        <taxon>Bacillaceae</taxon>
        <taxon>Bacillus</taxon>
        <taxon>Bacillus cereus group</taxon>
    </lineage>
</organism>
<accession>A0A9X6LD51</accession>
<reference evidence="1 2" key="1">
    <citation type="submission" date="2016-10" db="EMBL/GenBank/DDBJ databases">
        <title>Comparative genomics of Bacillus thuringiensis reveals a path to pathogens against multiple invertebrate hosts.</title>
        <authorList>
            <person name="Zheng J."/>
            <person name="Gao Q."/>
            <person name="Liu H."/>
            <person name="Peng D."/>
            <person name="Ruan L."/>
            <person name="Sun M."/>
        </authorList>
    </citation>
    <scope>NUCLEOTIDE SEQUENCE [LARGE SCALE GENOMIC DNA]</scope>
    <source>
        <strain evidence="1">BGSC 4AU1</strain>
    </source>
</reference>
<comment type="caution">
    <text evidence="1">The sequence shown here is derived from an EMBL/GenBank/DDBJ whole genome shotgun (WGS) entry which is preliminary data.</text>
</comment>